<name>A0A4P7GNQ8_9ACTN</name>
<dbReference type="Proteomes" id="UP000294894">
    <property type="component" value="Chromosome"/>
</dbReference>
<keyword evidence="1" id="KW-0812">Transmembrane</keyword>
<dbReference type="OrthoDB" id="3785142at2"/>
<keyword evidence="1" id="KW-1133">Transmembrane helix</keyword>
<gene>
    <name evidence="2" type="ORF">EXE57_14920</name>
</gene>
<reference evidence="2 3" key="1">
    <citation type="submission" date="2019-03" db="EMBL/GenBank/DDBJ databases">
        <title>Three New Species of Nocardioides, Nocardioides euryhalodurans sp. nov., Nocardioides seonyuensis sp. nov. and Nocardioides eburneoflavus sp. nov., Iolated from Soil.</title>
        <authorList>
            <person name="Roh S.G."/>
            <person name="Lee C."/>
            <person name="Kim M.-K."/>
            <person name="Kim S.B."/>
        </authorList>
    </citation>
    <scope>NUCLEOTIDE SEQUENCE [LARGE SCALE GENOMIC DNA]</scope>
    <source>
        <strain evidence="2 3">MMS17-SY117</strain>
    </source>
</reference>
<dbReference type="RefSeq" id="WP_135078831.1">
    <property type="nucleotide sequence ID" value="NZ_CP038267.1"/>
</dbReference>
<evidence type="ECO:0000256" key="1">
    <source>
        <dbReference type="SAM" id="Phobius"/>
    </source>
</evidence>
<feature type="transmembrane region" description="Helical" evidence="1">
    <location>
        <begin position="125"/>
        <end position="150"/>
    </location>
</feature>
<evidence type="ECO:0000313" key="2">
    <source>
        <dbReference type="EMBL" id="QBR93417.1"/>
    </source>
</evidence>
<evidence type="ECO:0000313" key="3">
    <source>
        <dbReference type="Proteomes" id="UP000294894"/>
    </source>
</evidence>
<protein>
    <submittedName>
        <fullName evidence="2">Uncharacterized protein</fullName>
    </submittedName>
</protein>
<proteinExistence type="predicted"/>
<keyword evidence="3" id="KW-1185">Reference proteome</keyword>
<sequence>MRVDWVPYSASGLVVGAAGLSVGALLMPQPGDPASPLGMGAGEDDRWLAISVLYLLAAVGLAVGLPAVTSIFDRRGARWALVGVGTLAVGILGAAAYAVLMSVLRALVVGGVPLAGGVGGLAEDAWLAVLLHGWVSVFAVGEVLIAMALLQARRVSRWVPALMLAHAGLTPLAPMMPVALAAVTALTATMAFAGLGIAANRRSLPPIL</sequence>
<keyword evidence="1" id="KW-0472">Membrane</keyword>
<feature type="transmembrane region" description="Helical" evidence="1">
    <location>
        <begin position="47"/>
        <end position="68"/>
    </location>
</feature>
<feature type="transmembrane region" description="Helical" evidence="1">
    <location>
        <begin position="80"/>
        <end position="105"/>
    </location>
</feature>
<dbReference type="KEGG" id="noy:EXE57_14920"/>
<dbReference type="EMBL" id="CP038267">
    <property type="protein sequence ID" value="QBR93417.1"/>
    <property type="molecule type" value="Genomic_DNA"/>
</dbReference>
<dbReference type="AlphaFoldDB" id="A0A4P7GNQ8"/>
<feature type="transmembrane region" description="Helical" evidence="1">
    <location>
        <begin position="7"/>
        <end position="27"/>
    </location>
</feature>
<feature type="transmembrane region" description="Helical" evidence="1">
    <location>
        <begin position="179"/>
        <end position="199"/>
    </location>
</feature>
<accession>A0A4P7GNQ8</accession>
<organism evidence="2 3">
    <name type="scientific">Nocardioides euryhalodurans</name>
    <dbReference type="NCBI Taxonomy" id="2518370"/>
    <lineage>
        <taxon>Bacteria</taxon>
        <taxon>Bacillati</taxon>
        <taxon>Actinomycetota</taxon>
        <taxon>Actinomycetes</taxon>
        <taxon>Propionibacteriales</taxon>
        <taxon>Nocardioidaceae</taxon>
        <taxon>Nocardioides</taxon>
    </lineage>
</organism>